<dbReference type="PANTHER" id="PTHR41252">
    <property type="entry name" value="BLR2505 PROTEIN"/>
    <property type="match status" value="1"/>
</dbReference>
<dbReference type="AlphaFoldDB" id="A0A495EF56"/>
<feature type="domain" description="SnoaL-like" evidence="1">
    <location>
        <begin position="59"/>
        <end position="166"/>
    </location>
</feature>
<gene>
    <name evidence="2" type="ORF">CLV91_1481</name>
</gene>
<keyword evidence="3" id="KW-1185">Reference proteome</keyword>
<evidence type="ECO:0000313" key="3">
    <source>
        <dbReference type="Proteomes" id="UP000269412"/>
    </source>
</evidence>
<evidence type="ECO:0000259" key="1">
    <source>
        <dbReference type="Pfam" id="PF12680"/>
    </source>
</evidence>
<dbReference type="SUPFAM" id="SSF54427">
    <property type="entry name" value="NTF2-like"/>
    <property type="match status" value="1"/>
</dbReference>
<dbReference type="InterPro" id="IPR037401">
    <property type="entry name" value="SnoaL-like"/>
</dbReference>
<dbReference type="PANTHER" id="PTHR41252:SF1">
    <property type="entry name" value="BLR2505 PROTEIN"/>
    <property type="match status" value="1"/>
</dbReference>
<comment type="caution">
    <text evidence="2">The sequence shown here is derived from an EMBL/GenBank/DDBJ whole genome shotgun (WGS) entry which is preliminary data.</text>
</comment>
<evidence type="ECO:0000313" key="2">
    <source>
        <dbReference type="EMBL" id="RKR15396.1"/>
    </source>
</evidence>
<dbReference type="PROSITE" id="PS51257">
    <property type="entry name" value="PROKAR_LIPOPROTEIN"/>
    <property type="match status" value="1"/>
</dbReference>
<dbReference type="RefSeq" id="WP_211333196.1">
    <property type="nucleotide sequence ID" value="NZ_RBIQ01000007.1"/>
</dbReference>
<dbReference type="InterPro" id="IPR032710">
    <property type="entry name" value="NTF2-like_dom_sf"/>
</dbReference>
<dbReference type="Pfam" id="PF12680">
    <property type="entry name" value="SnoaL_2"/>
    <property type="match status" value="1"/>
</dbReference>
<dbReference type="Proteomes" id="UP000269412">
    <property type="component" value="Unassembled WGS sequence"/>
</dbReference>
<organism evidence="2 3">
    <name type="scientific">Maribacter vaceletii</name>
    <dbReference type="NCBI Taxonomy" id="1206816"/>
    <lineage>
        <taxon>Bacteria</taxon>
        <taxon>Pseudomonadati</taxon>
        <taxon>Bacteroidota</taxon>
        <taxon>Flavobacteriia</taxon>
        <taxon>Flavobacteriales</taxon>
        <taxon>Flavobacteriaceae</taxon>
        <taxon>Maribacter</taxon>
    </lineage>
</organism>
<dbReference type="EMBL" id="RBIQ01000007">
    <property type="protein sequence ID" value="RKR15396.1"/>
    <property type="molecule type" value="Genomic_DNA"/>
</dbReference>
<sequence>MKNQLIAIFGIALLLTSCNTENKNNKNSEKQTATTIETIEMSEADILAQESQKTLDIANAYMAAMGKGDMEAMKNLMHEDMVWQNAGDSSLPWMGPWKGKKAILEEFFPAFGAGFVTKKWEPTDAIASGNTAAYFGQMIGELTHSGKDTKEFTYALRVKVKNGKIILWNWFEDSLEVSKTYHK</sequence>
<proteinExistence type="predicted"/>
<name>A0A495EF56_9FLAO</name>
<accession>A0A495EF56</accession>
<reference evidence="2 3" key="1">
    <citation type="submission" date="2018-10" db="EMBL/GenBank/DDBJ databases">
        <title>Genomic Encyclopedia of Archaeal and Bacterial Type Strains, Phase II (KMG-II): from individual species to whole genera.</title>
        <authorList>
            <person name="Goeker M."/>
        </authorList>
    </citation>
    <scope>NUCLEOTIDE SEQUENCE [LARGE SCALE GENOMIC DNA]</scope>
    <source>
        <strain evidence="2 3">DSM 25230</strain>
    </source>
</reference>
<protein>
    <recommendedName>
        <fullName evidence="1">SnoaL-like domain-containing protein</fullName>
    </recommendedName>
</protein>
<dbReference type="Gene3D" id="3.10.450.50">
    <property type="match status" value="1"/>
</dbReference>